<protein>
    <submittedName>
        <fullName evidence="1">Uncharacterized protein</fullName>
    </submittedName>
</protein>
<gene>
    <name evidence="1" type="ORF">IQ241_00805</name>
</gene>
<comment type="caution">
    <text evidence="1">The sequence shown here is derived from an EMBL/GenBank/DDBJ whole genome shotgun (WGS) entry which is preliminary data.</text>
</comment>
<proteinExistence type="predicted"/>
<name>A0A8J7A4R8_9CYAN</name>
<keyword evidence="2" id="KW-1185">Reference proteome</keyword>
<dbReference type="Proteomes" id="UP000636505">
    <property type="component" value="Unassembled WGS sequence"/>
</dbReference>
<evidence type="ECO:0000313" key="1">
    <source>
        <dbReference type="EMBL" id="MBE9075850.1"/>
    </source>
</evidence>
<dbReference type="AlphaFoldDB" id="A0A8J7A4R8"/>
<accession>A0A8J7A4R8</accession>
<sequence>MKAYEFAGEVTADGQLKLPKTVLSQLAGHQSVRVIVIVQDSSEADDKAAWQALATEQFLAGYSSEDAIYDAL</sequence>
<dbReference type="EMBL" id="JADEXG010000001">
    <property type="protein sequence ID" value="MBE9075850.1"/>
    <property type="molecule type" value="Genomic_DNA"/>
</dbReference>
<evidence type="ECO:0000313" key="2">
    <source>
        <dbReference type="Proteomes" id="UP000636505"/>
    </source>
</evidence>
<reference evidence="1" key="1">
    <citation type="submission" date="2020-10" db="EMBL/GenBank/DDBJ databases">
        <authorList>
            <person name="Castelo-Branco R."/>
            <person name="Eusebio N."/>
            <person name="Adriana R."/>
            <person name="Vieira A."/>
            <person name="Brugerolle De Fraissinette N."/>
            <person name="Rezende De Castro R."/>
            <person name="Schneider M.P."/>
            <person name="Vasconcelos V."/>
            <person name="Leao P.N."/>
        </authorList>
    </citation>
    <scope>NUCLEOTIDE SEQUENCE</scope>
    <source>
        <strain evidence="1">LEGE 07310</strain>
    </source>
</reference>
<dbReference type="RefSeq" id="WP_193904500.1">
    <property type="nucleotide sequence ID" value="NZ_JADEXG010000001.1"/>
</dbReference>
<organism evidence="1 2">
    <name type="scientific">Vasconcelosia minhoensis LEGE 07310</name>
    <dbReference type="NCBI Taxonomy" id="915328"/>
    <lineage>
        <taxon>Bacteria</taxon>
        <taxon>Bacillati</taxon>
        <taxon>Cyanobacteriota</taxon>
        <taxon>Cyanophyceae</taxon>
        <taxon>Nodosilineales</taxon>
        <taxon>Cymatolegaceae</taxon>
        <taxon>Vasconcelosia</taxon>
        <taxon>Vasconcelosia minhoensis</taxon>
    </lineage>
</organism>